<gene>
    <name evidence="1" type="ORF">S12H4_62572</name>
</gene>
<sequence length="48" mass="5199">MKKGNAVDIQVKGMSPVRLALIIAKNITGVRIGIYPNHVHIDVLPPNP</sequence>
<evidence type="ECO:0008006" key="2">
    <source>
        <dbReference type="Google" id="ProtNLM"/>
    </source>
</evidence>
<dbReference type="SUPFAM" id="SSF55166">
    <property type="entry name" value="Hedgehog/DD-peptidase"/>
    <property type="match status" value="1"/>
</dbReference>
<proteinExistence type="predicted"/>
<dbReference type="AlphaFoldDB" id="X1VRY6"/>
<name>X1VRY6_9ZZZZ</name>
<comment type="caution">
    <text evidence="1">The sequence shown here is derived from an EMBL/GenBank/DDBJ whole genome shotgun (WGS) entry which is preliminary data.</text>
</comment>
<dbReference type="EMBL" id="BARW01042045">
    <property type="protein sequence ID" value="GAJ19836.1"/>
    <property type="molecule type" value="Genomic_DNA"/>
</dbReference>
<feature type="non-terminal residue" evidence="1">
    <location>
        <position position="48"/>
    </location>
</feature>
<accession>X1VRY6</accession>
<protein>
    <recommendedName>
        <fullName evidence="2">Peptidase M15A C-terminal domain-containing protein</fullName>
    </recommendedName>
</protein>
<dbReference type="InterPro" id="IPR009045">
    <property type="entry name" value="Zn_M74/Hedgehog-like"/>
</dbReference>
<evidence type="ECO:0000313" key="1">
    <source>
        <dbReference type="EMBL" id="GAJ19836.1"/>
    </source>
</evidence>
<organism evidence="1">
    <name type="scientific">marine sediment metagenome</name>
    <dbReference type="NCBI Taxonomy" id="412755"/>
    <lineage>
        <taxon>unclassified sequences</taxon>
        <taxon>metagenomes</taxon>
        <taxon>ecological metagenomes</taxon>
    </lineage>
</organism>
<reference evidence="1" key="1">
    <citation type="journal article" date="2014" name="Front. Microbiol.">
        <title>High frequency of phylogenetically diverse reductive dehalogenase-homologous genes in deep subseafloor sedimentary metagenomes.</title>
        <authorList>
            <person name="Kawai M."/>
            <person name="Futagami T."/>
            <person name="Toyoda A."/>
            <person name="Takaki Y."/>
            <person name="Nishi S."/>
            <person name="Hori S."/>
            <person name="Arai W."/>
            <person name="Tsubouchi T."/>
            <person name="Morono Y."/>
            <person name="Uchiyama I."/>
            <person name="Ito T."/>
            <person name="Fujiyama A."/>
            <person name="Inagaki F."/>
            <person name="Takami H."/>
        </authorList>
    </citation>
    <scope>NUCLEOTIDE SEQUENCE</scope>
    <source>
        <strain evidence="1">Expedition CK06-06</strain>
    </source>
</reference>
<dbReference type="Gene3D" id="3.30.1380.10">
    <property type="match status" value="1"/>
</dbReference>